<accession>A0A0J8R309</accession>
<dbReference type="GO" id="GO:0030435">
    <property type="term" value="P:sporulation resulting in formation of a cellular spore"/>
    <property type="evidence" value="ECO:0007669"/>
    <property type="project" value="UniProtKB-KW"/>
</dbReference>
<dbReference type="PANTHER" id="PTHR38044">
    <property type="entry name" value="BOUQUET FORMATION PROTEIN 4"/>
    <property type="match status" value="1"/>
</dbReference>
<name>A0A0J8R309_COCIT</name>
<evidence type="ECO:0000313" key="8">
    <source>
        <dbReference type="Proteomes" id="UP000054559"/>
    </source>
</evidence>
<dbReference type="GO" id="GO:0044820">
    <property type="term" value="P:mitotic telomere tethering at nuclear periphery"/>
    <property type="evidence" value="ECO:0007669"/>
    <property type="project" value="TreeGrafter"/>
</dbReference>
<reference evidence="8" key="1">
    <citation type="journal article" date="2010" name="Genome Res.">
        <title>Population genomic sequencing of Coccidioides fungi reveals recent hybridization and transposon control.</title>
        <authorList>
            <person name="Neafsey D.E."/>
            <person name="Barker B.M."/>
            <person name="Sharpton T.J."/>
            <person name="Stajich J.E."/>
            <person name="Park D.J."/>
            <person name="Whiston E."/>
            <person name="Hung C.-Y."/>
            <person name="McMahan C."/>
            <person name="White J."/>
            <person name="Sykes S."/>
            <person name="Heiman D."/>
            <person name="Young S."/>
            <person name="Zeng Q."/>
            <person name="Abouelleil A."/>
            <person name="Aftuck L."/>
            <person name="Bessette D."/>
            <person name="Brown A."/>
            <person name="FitzGerald M."/>
            <person name="Lui A."/>
            <person name="Macdonald J.P."/>
            <person name="Priest M."/>
            <person name="Orbach M.J."/>
            <person name="Galgiani J.N."/>
            <person name="Kirkland T.N."/>
            <person name="Cole G.T."/>
            <person name="Birren B.W."/>
            <person name="Henn M.R."/>
            <person name="Taylor J.W."/>
            <person name="Rounsley S.D."/>
        </authorList>
    </citation>
    <scope>NUCLEOTIDE SEQUENCE [LARGE SCALE GENOMIC DNA]</scope>
    <source>
        <strain evidence="8">RMSCC 3703</strain>
    </source>
</reference>
<feature type="domain" description="HTH APSES-type" evidence="6">
    <location>
        <begin position="63"/>
        <end position="174"/>
    </location>
</feature>
<dbReference type="InterPro" id="IPR018004">
    <property type="entry name" value="KilA/APSES_HTH"/>
</dbReference>
<dbReference type="PANTHER" id="PTHR38044:SF1">
    <property type="entry name" value="BOUQUET FORMATION PROTEIN 4"/>
    <property type="match status" value="1"/>
</dbReference>
<evidence type="ECO:0000256" key="3">
    <source>
        <dbReference type="ARBA" id="ARBA00023321"/>
    </source>
</evidence>
<dbReference type="PROSITE" id="PS51299">
    <property type="entry name" value="HTH_APSES"/>
    <property type="match status" value="1"/>
</dbReference>
<organism evidence="7 8">
    <name type="scientific">Coccidioides immitis RMSCC 3703</name>
    <dbReference type="NCBI Taxonomy" id="454286"/>
    <lineage>
        <taxon>Eukaryota</taxon>
        <taxon>Fungi</taxon>
        <taxon>Dikarya</taxon>
        <taxon>Ascomycota</taxon>
        <taxon>Pezizomycotina</taxon>
        <taxon>Eurotiomycetes</taxon>
        <taxon>Eurotiomycetidae</taxon>
        <taxon>Onygenales</taxon>
        <taxon>Onygenaceae</taxon>
        <taxon>Coccidioides</taxon>
    </lineage>
</organism>
<dbReference type="Gene3D" id="3.10.260.10">
    <property type="entry name" value="Transcription regulator HTH, APSES-type DNA-binding domain"/>
    <property type="match status" value="1"/>
</dbReference>
<feature type="compositionally biased region" description="Basic and acidic residues" evidence="5">
    <location>
        <begin position="297"/>
        <end position="306"/>
    </location>
</feature>
<dbReference type="EMBL" id="DS268122">
    <property type="protein sequence ID" value="KMU78730.1"/>
    <property type="molecule type" value="Genomic_DNA"/>
</dbReference>
<dbReference type="Proteomes" id="UP000054559">
    <property type="component" value="Unassembled WGS sequence"/>
</dbReference>
<dbReference type="STRING" id="454286.A0A0J8R309"/>
<feature type="region of interest" description="Disordered" evidence="5">
    <location>
        <begin position="165"/>
        <end position="322"/>
    </location>
</feature>
<proteinExistence type="predicted"/>
<dbReference type="InterPro" id="IPR037548">
    <property type="entry name" value="Bqt4"/>
</dbReference>
<evidence type="ECO:0000256" key="2">
    <source>
        <dbReference type="ARBA" id="ARBA00022969"/>
    </source>
</evidence>
<evidence type="ECO:0000256" key="4">
    <source>
        <dbReference type="ARBA" id="ARBA00031907"/>
    </source>
</evidence>
<feature type="compositionally biased region" description="Acidic residues" evidence="5">
    <location>
        <begin position="382"/>
        <end position="391"/>
    </location>
</feature>
<evidence type="ECO:0000256" key="1">
    <source>
        <dbReference type="ARBA" id="ARBA00019309"/>
    </source>
</evidence>
<evidence type="ECO:0000259" key="6">
    <source>
        <dbReference type="PROSITE" id="PS51299"/>
    </source>
</evidence>
<dbReference type="GO" id="GO:1990862">
    <property type="term" value="C:nuclear membrane complex Bqt3-Bqt4"/>
    <property type="evidence" value="ECO:0007669"/>
    <property type="project" value="InterPro"/>
</dbReference>
<feature type="compositionally biased region" description="Low complexity" evidence="5">
    <location>
        <begin position="208"/>
        <end position="221"/>
    </location>
</feature>
<sequence>MRPLPAKHNPMIQPDVSPSYEELLARRRLGSTNLTVRADHVGTSNATRPENLGIFEYAHLRAPLPKNLKGSEIFPLSPTNQHPDTYFLMRRSKDGYVSATGMFKIAFPWAKLADEKSEREYLRGLPETSPDEVAGNLWISPELALELAEEYRMSHWVRALLDPADMPQSSSKSPSKPEPIINPPPKFDISKIDSSSFAPPPSARTRTLRSASPSKSSAAKKATPRKRQTRAQKDLGTPSAAAVSESLQSTLDAVASVAHTEAVGDGENAEEAQEEPVKVNGEQEVGDSEGETIPVKKSTDHVKVSVESETVVDTTEDLETSRTNVTVEVPDGLPELPMPNDTEEMIAKAKEMVEEAVRLQEGQEGTGNPSPKASRKRKVEATIEEGEEDTENIPTQPAKKARLLEERLRRERVRNRALIGVTATLAIAATIPYFF</sequence>
<dbReference type="GO" id="GO:0070197">
    <property type="term" value="P:meiotic attachment of telomere to nuclear envelope"/>
    <property type="evidence" value="ECO:0007669"/>
    <property type="project" value="InterPro"/>
</dbReference>
<dbReference type="InterPro" id="IPR036887">
    <property type="entry name" value="HTH_APSES_sf"/>
</dbReference>
<keyword evidence="2" id="KW-0749">Sporulation</keyword>
<dbReference type="InterPro" id="IPR003163">
    <property type="entry name" value="Tscrpt_reg_HTH_APSES-type"/>
</dbReference>
<dbReference type="SMART" id="SM01252">
    <property type="entry name" value="KilA-N"/>
    <property type="match status" value="1"/>
</dbReference>
<feature type="region of interest" description="Disordered" evidence="5">
    <location>
        <begin position="358"/>
        <end position="400"/>
    </location>
</feature>
<dbReference type="OrthoDB" id="5346159at2759"/>
<feature type="compositionally biased region" description="Pro residues" evidence="5">
    <location>
        <begin position="176"/>
        <end position="186"/>
    </location>
</feature>
<evidence type="ECO:0000256" key="5">
    <source>
        <dbReference type="SAM" id="MobiDB-lite"/>
    </source>
</evidence>
<dbReference type="SUPFAM" id="SSF54616">
    <property type="entry name" value="DNA-binding domain of Mlu1-box binding protein MBP1"/>
    <property type="match status" value="1"/>
</dbReference>
<evidence type="ECO:0000313" key="7">
    <source>
        <dbReference type="EMBL" id="KMU78730.1"/>
    </source>
</evidence>
<dbReference type="GO" id="GO:0003677">
    <property type="term" value="F:DNA binding"/>
    <property type="evidence" value="ECO:0007669"/>
    <property type="project" value="InterPro"/>
</dbReference>
<protein>
    <recommendedName>
        <fullName evidence="1">Cell pattern formation-associated protein stuA</fullName>
    </recommendedName>
    <alternativeName>
        <fullName evidence="4">Stunted protein A</fullName>
    </alternativeName>
</protein>
<dbReference type="FunFam" id="3.10.260.10:FF:000002">
    <property type="entry name" value="APSES transcription factor, putative"/>
    <property type="match status" value="1"/>
</dbReference>
<keyword evidence="3" id="KW-0183">Conidiation</keyword>
<dbReference type="AlphaFoldDB" id="A0A0J8R309"/>
<dbReference type="GO" id="GO:0048315">
    <property type="term" value="P:conidium formation"/>
    <property type="evidence" value="ECO:0007669"/>
    <property type="project" value="UniProtKB-KW"/>
</dbReference>
<gene>
    <name evidence="7" type="ORF">CISG_01770</name>
</gene>